<evidence type="ECO:0000313" key="1">
    <source>
        <dbReference type="EMBL" id="KAL3425408.1"/>
    </source>
</evidence>
<proteinExistence type="predicted"/>
<name>A0ABR4PQE1_9HELO</name>
<comment type="caution">
    <text evidence="1">The sequence shown here is derived from an EMBL/GenBank/DDBJ whole genome shotgun (WGS) entry which is preliminary data.</text>
</comment>
<organism evidence="1 2">
    <name type="scientific">Phlyctema vagabunda</name>
    <dbReference type="NCBI Taxonomy" id="108571"/>
    <lineage>
        <taxon>Eukaryota</taxon>
        <taxon>Fungi</taxon>
        <taxon>Dikarya</taxon>
        <taxon>Ascomycota</taxon>
        <taxon>Pezizomycotina</taxon>
        <taxon>Leotiomycetes</taxon>
        <taxon>Helotiales</taxon>
        <taxon>Dermateaceae</taxon>
        <taxon>Phlyctema</taxon>
    </lineage>
</organism>
<sequence length="223" mass="25171">MASPSTEFDFTTIEPLLAISRRVLRNVTSHQDLIAIYPSLEQKCLQSPSTLTDSERRQLLDFPDVDMETANISAVTNLSRAQLIEKAVSDCENLTSEEALILKNRFWTPSSSQERSRIANGYSQVSKEVFKEFDTSRKPAYAPNEWEALATGGRELRRRSKAVRDDEMRVKAEAALPAAPSWIQNLYRQGKPGWGFVYFYDGAAQKLGLERLEEFSAHLGAFC</sequence>
<accession>A0ABR4PQE1</accession>
<dbReference type="EMBL" id="JBFCZG010000002">
    <property type="protein sequence ID" value="KAL3425408.1"/>
    <property type="molecule type" value="Genomic_DNA"/>
</dbReference>
<protein>
    <submittedName>
        <fullName evidence="1">Uncharacterized protein</fullName>
    </submittedName>
</protein>
<dbReference type="Proteomes" id="UP001629113">
    <property type="component" value="Unassembled WGS sequence"/>
</dbReference>
<keyword evidence="2" id="KW-1185">Reference proteome</keyword>
<evidence type="ECO:0000313" key="2">
    <source>
        <dbReference type="Proteomes" id="UP001629113"/>
    </source>
</evidence>
<gene>
    <name evidence="1" type="ORF">PVAG01_02199</name>
</gene>
<reference evidence="1 2" key="1">
    <citation type="submission" date="2024-06" db="EMBL/GenBank/DDBJ databases">
        <title>Complete genome of Phlyctema vagabunda strain 19-DSS-EL-015.</title>
        <authorList>
            <person name="Fiorenzani C."/>
        </authorList>
    </citation>
    <scope>NUCLEOTIDE SEQUENCE [LARGE SCALE GENOMIC DNA]</scope>
    <source>
        <strain evidence="1 2">19-DSS-EL-015</strain>
    </source>
</reference>